<dbReference type="Proteomes" id="UP000223571">
    <property type="component" value="Segment"/>
</dbReference>
<dbReference type="Proteomes" id="UP000225402">
    <property type="component" value="Segment"/>
</dbReference>
<evidence type="ECO:0000313" key="8">
    <source>
        <dbReference type="Proteomes" id="UP000225786"/>
    </source>
</evidence>
<evidence type="ECO:0000313" key="2">
    <source>
        <dbReference type="EMBL" id="AOO11546.1"/>
    </source>
</evidence>
<reference evidence="1 8" key="2">
    <citation type="submission" date="2016-01" db="EMBL/GenBank/DDBJ databases">
        <title>The genomic content and context of auxiliary metabolic genes in marine cyanophages.</title>
        <authorList>
            <person name="Marston M.F."/>
            <person name="Martiny J.B.H."/>
            <person name="Crummett L.T."/>
        </authorList>
    </citation>
    <scope>NUCLEOTIDE SEQUENCE [LARGE SCALE GENOMIC DNA]</scope>
    <source>
        <strain evidence="1">W2_07_0710</strain>
    </source>
</reference>
<dbReference type="EMBL" id="KX349297">
    <property type="protein sequence ID" value="AOO12950.1"/>
    <property type="molecule type" value="Genomic_DNA"/>
</dbReference>
<reference evidence="6 7" key="1">
    <citation type="journal article" date="2016" name="Environ. Microbiol.">
        <title>Genomic diversification of marine cyanophages into stable ecotypes.</title>
        <authorList>
            <person name="Marston M.F."/>
            <person name="Martiny J.B."/>
        </authorList>
    </citation>
    <scope>NUCLEOTIDE SEQUENCE [LARGE SCALE GENOMIC DNA]</scope>
    <source>
        <strain evidence="2">ES_42_0910</strain>
        <strain evidence="3">Sn_08_0709</strain>
        <strain evidence="4">Sn_13_0910</strain>
        <strain evidence="5">W2_10_0709</strain>
    </source>
</reference>
<organism evidence="1 8">
    <name type="scientific">Cyanophage S-RIM44</name>
    <dbReference type="NCBI Taxonomy" id="1278485"/>
    <lineage>
        <taxon>Viruses</taxon>
        <taxon>Duplodnaviria</taxon>
        <taxon>Heunggongvirae</taxon>
        <taxon>Uroviricota</taxon>
        <taxon>Caudoviricetes</taxon>
        <taxon>Pantevenvirales</taxon>
        <taxon>Kyanoviridae</taxon>
        <taxon>Vellamovirus</taxon>
        <taxon>Vellamovirus rhodeisland44</taxon>
    </lineage>
</organism>
<evidence type="ECO:0000313" key="5">
    <source>
        <dbReference type="EMBL" id="AOO12950.1"/>
    </source>
</evidence>
<evidence type="ECO:0000313" key="4">
    <source>
        <dbReference type="EMBL" id="AOO12712.1"/>
    </source>
</evidence>
<evidence type="ECO:0000313" key="7">
    <source>
        <dbReference type="Proteomes" id="UP000225178"/>
    </source>
</evidence>
<dbReference type="Proteomes" id="UP000225178">
    <property type="component" value="Segment"/>
</dbReference>
<evidence type="ECO:0000313" key="6">
    <source>
        <dbReference type="Proteomes" id="UP000223571"/>
    </source>
</evidence>
<dbReference type="EMBL" id="KU594607">
    <property type="protein sequence ID" value="AMO43312.1"/>
    <property type="molecule type" value="Genomic_DNA"/>
</dbReference>
<proteinExistence type="predicted"/>
<sequence length="203" mass="23392">MEVQAHGNSYESDVIKQRTGYTKDEYDALKGGGYTDEFDLVDGIVVDYNGSVKSTGSNSICCGDIQKKMEHKEYNLIVGQYVQVGDIKTFHTEYEFYITPSDYDVLWGEMKREHIDAFVGYIKSITKSKEAQQETKLARKVFKEEIEDKNALYVINPKVDSKKQRRVQCSLKISELIAAGIKYDQRSVDYQYLSARRKFKKKS</sequence>
<dbReference type="Proteomes" id="UP000225478">
    <property type="component" value="Segment"/>
</dbReference>
<protein>
    <submittedName>
        <fullName evidence="1">Uncharacterized protein</fullName>
    </submittedName>
</protein>
<accession>A0A127KMK8</accession>
<dbReference type="EMBL" id="KX349291">
    <property type="protein sequence ID" value="AOO11546.1"/>
    <property type="molecule type" value="Genomic_DNA"/>
</dbReference>
<evidence type="ECO:0000313" key="3">
    <source>
        <dbReference type="EMBL" id="AOO12485.1"/>
    </source>
</evidence>
<dbReference type="EMBL" id="KX349295">
    <property type="protein sequence ID" value="AOO12485.1"/>
    <property type="molecule type" value="Genomic_DNA"/>
</dbReference>
<gene>
    <name evidence="2" type="ORF">ES420910_065</name>
    <name evidence="3" type="ORF">Sn080709_068</name>
    <name evidence="4" type="ORF">Sn130910_065</name>
    <name evidence="5" type="ORF">W2100709_068</name>
    <name evidence="1" type="ORF">W270710_068</name>
</gene>
<evidence type="ECO:0000313" key="1">
    <source>
        <dbReference type="EMBL" id="AMO43312.1"/>
    </source>
</evidence>
<dbReference type="EMBL" id="KX349296">
    <property type="protein sequence ID" value="AOO12712.1"/>
    <property type="molecule type" value="Genomic_DNA"/>
</dbReference>
<name>A0A127KMK8_9CAUD</name>
<dbReference type="Proteomes" id="UP000225786">
    <property type="component" value="Segment"/>
</dbReference>